<organism evidence="3">
    <name type="scientific">Melampsora larici-populina (strain 98AG31 / pathotype 3-4-7)</name>
    <name type="common">Poplar leaf rust fungus</name>
    <dbReference type="NCBI Taxonomy" id="747676"/>
    <lineage>
        <taxon>Eukaryota</taxon>
        <taxon>Fungi</taxon>
        <taxon>Dikarya</taxon>
        <taxon>Basidiomycota</taxon>
        <taxon>Pucciniomycotina</taxon>
        <taxon>Pucciniomycetes</taxon>
        <taxon>Pucciniales</taxon>
        <taxon>Melampsoraceae</taxon>
        <taxon>Melampsora</taxon>
    </lineage>
</organism>
<dbReference type="GeneID" id="18930515"/>
<dbReference type="InParanoid" id="F4RX33"/>
<dbReference type="OrthoDB" id="10639940at2759"/>
<name>F4RX33_MELLP</name>
<dbReference type="KEGG" id="mlr:MELLADRAFT_65887"/>
<feature type="region of interest" description="Disordered" evidence="1">
    <location>
        <begin position="1"/>
        <end position="52"/>
    </location>
</feature>
<evidence type="ECO:0000256" key="1">
    <source>
        <dbReference type="SAM" id="MobiDB-lite"/>
    </source>
</evidence>
<sequence>MEVEVAPGTGEQKKGSSGTFPLTLNAANAFINPVAPQDTKKPTSSSPSTPLAFDQASLQKGLSQPPSVQATDLGIFGNKKCLRPNATPGENTVIHVAEATGTPQSKRIQDLFPGKTEANSLEDMVSKLLGVVKAGFPLATKKANIKQNSVDVKTAADIMVLTGAIYDQYMYKDARRNFNMPGSLSTPSPKGRSIIFKGRETEDELDVVVEELDMPSQQQQQKRSKNPILRV</sequence>
<dbReference type="AlphaFoldDB" id="F4RX33"/>
<keyword evidence="3" id="KW-1185">Reference proteome</keyword>
<feature type="compositionally biased region" description="Polar residues" evidence="1">
    <location>
        <begin position="15"/>
        <end position="26"/>
    </location>
</feature>
<dbReference type="EMBL" id="GL883127">
    <property type="protein sequence ID" value="EGG02892.1"/>
    <property type="molecule type" value="Genomic_DNA"/>
</dbReference>
<protein>
    <submittedName>
        <fullName evidence="2">Uncharacterized protein</fullName>
    </submittedName>
</protein>
<evidence type="ECO:0000313" key="3">
    <source>
        <dbReference type="Proteomes" id="UP000001072"/>
    </source>
</evidence>
<proteinExistence type="predicted"/>
<feature type="region of interest" description="Disordered" evidence="1">
    <location>
        <begin position="212"/>
        <end position="231"/>
    </location>
</feature>
<dbReference type="Proteomes" id="UP000001072">
    <property type="component" value="Unassembled WGS sequence"/>
</dbReference>
<gene>
    <name evidence="2" type="ORF">MELLADRAFT_65887</name>
</gene>
<accession>F4RX33</accession>
<dbReference type="VEuPathDB" id="FungiDB:MELLADRAFT_65887"/>
<dbReference type="HOGENOM" id="CLU_1240387_0_0_1"/>
<dbReference type="RefSeq" id="XP_007413685.1">
    <property type="nucleotide sequence ID" value="XM_007413623.1"/>
</dbReference>
<evidence type="ECO:0000313" key="2">
    <source>
        <dbReference type="EMBL" id="EGG02892.1"/>
    </source>
</evidence>
<reference evidence="3" key="1">
    <citation type="journal article" date="2011" name="Proc. Natl. Acad. Sci. U.S.A.">
        <title>Obligate biotrophy features unraveled by the genomic analysis of rust fungi.</title>
        <authorList>
            <person name="Duplessis S."/>
            <person name="Cuomo C.A."/>
            <person name="Lin Y.-C."/>
            <person name="Aerts A."/>
            <person name="Tisserant E."/>
            <person name="Veneault-Fourrey C."/>
            <person name="Joly D.L."/>
            <person name="Hacquard S."/>
            <person name="Amselem J."/>
            <person name="Cantarel B.L."/>
            <person name="Chiu R."/>
            <person name="Coutinho P.M."/>
            <person name="Feau N."/>
            <person name="Field M."/>
            <person name="Frey P."/>
            <person name="Gelhaye E."/>
            <person name="Goldberg J."/>
            <person name="Grabherr M.G."/>
            <person name="Kodira C.D."/>
            <person name="Kohler A."/>
            <person name="Kuees U."/>
            <person name="Lindquist E.A."/>
            <person name="Lucas S.M."/>
            <person name="Mago R."/>
            <person name="Mauceli E."/>
            <person name="Morin E."/>
            <person name="Murat C."/>
            <person name="Pangilinan J.L."/>
            <person name="Park R."/>
            <person name="Pearson M."/>
            <person name="Quesneville H."/>
            <person name="Rouhier N."/>
            <person name="Sakthikumar S."/>
            <person name="Salamov A.A."/>
            <person name="Schmutz J."/>
            <person name="Selles B."/>
            <person name="Shapiro H."/>
            <person name="Tanguay P."/>
            <person name="Tuskan G.A."/>
            <person name="Henrissat B."/>
            <person name="Van de Peer Y."/>
            <person name="Rouze P."/>
            <person name="Ellis J.G."/>
            <person name="Dodds P.N."/>
            <person name="Schein J.E."/>
            <person name="Zhong S."/>
            <person name="Hamelin R.C."/>
            <person name="Grigoriev I.V."/>
            <person name="Szabo L.J."/>
            <person name="Martin F."/>
        </authorList>
    </citation>
    <scope>NUCLEOTIDE SEQUENCE [LARGE SCALE GENOMIC DNA]</scope>
    <source>
        <strain evidence="3">98AG31 / pathotype 3-4-7</strain>
    </source>
</reference>